<reference evidence="2" key="1">
    <citation type="submission" date="2013-07" db="EMBL/GenBank/DDBJ databases">
        <authorList>
            <person name="Geib S."/>
        </authorList>
    </citation>
    <scope>NUCLEOTIDE SEQUENCE</scope>
</reference>
<protein>
    <submittedName>
        <fullName evidence="2">Uncharacterized protein</fullName>
    </submittedName>
</protein>
<dbReference type="AlphaFoldDB" id="W8BS52"/>
<reference evidence="2" key="2">
    <citation type="journal article" date="2014" name="BMC Genomics">
        <title>A genomic perspective to assessing quality of mass-reared SIT flies used in Mediterranean fruit fly (Ceratitis capitata) eradication in California.</title>
        <authorList>
            <person name="Calla B."/>
            <person name="Hall B."/>
            <person name="Hou S."/>
            <person name="Geib S.M."/>
        </authorList>
    </citation>
    <scope>NUCLEOTIDE SEQUENCE</scope>
</reference>
<accession>W8BS52</accession>
<proteinExistence type="evidence at transcript level"/>
<organism evidence="2">
    <name type="scientific">Ceratitis capitata</name>
    <name type="common">Mediterranean fruit fly</name>
    <name type="synonym">Tephritis capitata</name>
    <dbReference type="NCBI Taxonomy" id="7213"/>
    <lineage>
        <taxon>Eukaryota</taxon>
        <taxon>Metazoa</taxon>
        <taxon>Ecdysozoa</taxon>
        <taxon>Arthropoda</taxon>
        <taxon>Hexapoda</taxon>
        <taxon>Insecta</taxon>
        <taxon>Pterygota</taxon>
        <taxon>Neoptera</taxon>
        <taxon>Endopterygota</taxon>
        <taxon>Diptera</taxon>
        <taxon>Brachycera</taxon>
        <taxon>Muscomorpha</taxon>
        <taxon>Tephritoidea</taxon>
        <taxon>Tephritidae</taxon>
        <taxon>Ceratitis</taxon>
        <taxon>Ceratitis</taxon>
    </lineage>
</organism>
<evidence type="ECO:0000313" key="2">
    <source>
        <dbReference type="EMBL" id="JAB96111.1"/>
    </source>
</evidence>
<name>W8BS52_CERCA</name>
<evidence type="ECO:0000256" key="1">
    <source>
        <dbReference type="SAM" id="MobiDB-lite"/>
    </source>
</evidence>
<sequence length="103" mass="11382">MMMSLEKGTVTKNMVMPITRSERRKSTAPAAHNVFKQLESCSAHASARQQVVVKRAAYKGTPIASTASSRLRTTEITTTRQIYNATPTGNFNGFQPNADMYQI</sequence>
<feature type="region of interest" description="Disordered" evidence="1">
    <location>
        <begin position="1"/>
        <end position="31"/>
    </location>
</feature>
<dbReference type="EMBL" id="GAMC01010444">
    <property type="protein sequence ID" value="JAB96111.1"/>
    <property type="molecule type" value="mRNA"/>
</dbReference>